<dbReference type="Proteomes" id="UP001056201">
    <property type="component" value="Chromosome 1"/>
</dbReference>
<reference evidence="1" key="1">
    <citation type="submission" date="2022-05" db="EMBL/GenBank/DDBJ databases">
        <title>An RpoN-dependent PEP-CTERM gene is involved in floc formation of an Aquincola tertiaricarbonis strain.</title>
        <authorList>
            <person name="Qiu D."/>
            <person name="Xia M."/>
        </authorList>
    </citation>
    <scope>NUCLEOTIDE SEQUENCE</scope>
    <source>
        <strain evidence="1">RN12</strain>
    </source>
</reference>
<protein>
    <submittedName>
        <fullName evidence="1">Uncharacterized protein</fullName>
    </submittedName>
</protein>
<accession>A0ABY4S5J3</accession>
<proteinExistence type="predicted"/>
<dbReference type="EMBL" id="CP097635">
    <property type="protein sequence ID" value="URI07960.1"/>
    <property type="molecule type" value="Genomic_DNA"/>
</dbReference>
<sequence>MQAKKHAIFDKRLTKADAKSLVKARQERKAFVGRVLAAKPTPESIEKAGELVRKVRDAKNAAFLGQYRRTSVR</sequence>
<evidence type="ECO:0000313" key="1">
    <source>
        <dbReference type="EMBL" id="URI07960.1"/>
    </source>
</evidence>
<keyword evidence="2" id="KW-1185">Reference proteome</keyword>
<gene>
    <name evidence="1" type="ORF">MW290_05080</name>
</gene>
<organism evidence="1 2">
    <name type="scientific">Aquincola tertiaricarbonis</name>
    <dbReference type="NCBI Taxonomy" id="391953"/>
    <lineage>
        <taxon>Bacteria</taxon>
        <taxon>Pseudomonadati</taxon>
        <taxon>Pseudomonadota</taxon>
        <taxon>Betaproteobacteria</taxon>
        <taxon>Burkholderiales</taxon>
        <taxon>Sphaerotilaceae</taxon>
        <taxon>Aquincola</taxon>
    </lineage>
</organism>
<evidence type="ECO:0000313" key="2">
    <source>
        <dbReference type="Proteomes" id="UP001056201"/>
    </source>
</evidence>
<name>A0ABY4S5J3_AQUTE</name>
<dbReference type="RefSeq" id="WP_250196182.1">
    <property type="nucleotide sequence ID" value="NZ_CP097635.1"/>
</dbReference>